<proteinExistence type="inferred from homology"/>
<dbReference type="Pfam" id="PF12850">
    <property type="entry name" value="Metallophos_2"/>
    <property type="match status" value="1"/>
</dbReference>
<evidence type="ECO:0000313" key="3">
    <source>
        <dbReference type="EMBL" id="MVO07972.1"/>
    </source>
</evidence>
<gene>
    <name evidence="3" type="ORF">GOQ30_02180</name>
</gene>
<dbReference type="Gene3D" id="3.60.21.10">
    <property type="match status" value="1"/>
</dbReference>
<evidence type="ECO:0000313" key="4">
    <source>
        <dbReference type="Proteomes" id="UP000431264"/>
    </source>
</evidence>
<dbReference type="GO" id="GO:0016791">
    <property type="term" value="F:phosphatase activity"/>
    <property type="evidence" value="ECO:0007669"/>
    <property type="project" value="TreeGrafter"/>
</dbReference>
<evidence type="ECO:0000259" key="2">
    <source>
        <dbReference type="Pfam" id="PF12850"/>
    </source>
</evidence>
<sequence length="275" mass="31000">MDKKIENLGVLKGKVLLFGGVYSNLQAIEAIAEIAKIENIAPENCIATGDIIGYCAQPEETIQFFKHWKAKSIAGNVELQLSENAEDCGCDFTQGSRCDRFSQLWYPYAKSKLTDASLEFIKKLPEFIHFTFANKRITVVHGSFFNTSEFIFKSTPWEKKQANFNVTQSDIIVAGHCGLPFHQEQNNLLWLNPGVIGMPANDGNTAVWYVILEEKNNLVTFEHKSLTYNHSLTNALMLQNGLPKEYAKTILTGIWDNTEILPETETKMQGKPILF</sequence>
<keyword evidence="4" id="KW-1185">Reference proteome</keyword>
<dbReference type="PIRSF" id="PIRSF000883">
    <property type="entry name" value="Pesterase_MJ0912"/>
    <property type="match status" value="1"/>
</dbReference>
<dbReference type="PANTHER" id="PTHR42850:SF2">
    <property type="entry name" value="BLL5683 PROTEIN"/>
    <property type="match status" value="1"/>
</dbReference>
<comment type="caution">
    <text evidence="3">The sequence shown here is derived from an EMBL/GenBank/DDBJ whole genome shotgun (WGS) entry which is preliminary data.</text>
</comment>
<organism evidence="3 4">
    <name type="scientific">Flavobacterium profundi</name>
    <dbReference type="NCBI Taxonomy" id="1774945"/>
    <lineage>
        <taxon>Bacteria</taxon>
        <taxon>Pseudomonadati</taxon>
        <taxon>Bacteroidota</taxon>
        <taxon>Flavobacteriia</taxon>
        <taxon>Flavobacteriales</taxon>
        <taxon>Flavobacteriaceae</taxon>
        <taxon>Flavobacterium</taxon>
    </lineage>
</organism>
<dbReference type="Proteomes" id="UP000431264">
    <property type="component" value="Unassembled WGS sequence"/>
</dbReference>
<dbReference type="OrthoDB" id="9813918at2"/>
<evidence type="ECO:0000256" key="1">
    <source>
        <dbReference type="ARBA" id="ARBA00008950"/>
    </source>
</evidence>
<dbReference type="InterPro" id="IPR050126">
    <property type="entry name" value="Ap4A_hydrolase"/>
</dbReference>
<dbReference type="SUPFAM" id="SSF56300">
    <property type="entry name" value="Metallo-dependent phosphatases"/>
    <property type="match status" value="1"/>
</dbReference>
<protein>
    <submittedName>
        <fullName evidence="3">Metallophosphoesterase</fullName>
    </submittedName>
</protein>
<accession>A0A6I4IJX7</accession>
<dbReference type="InterPro" id="IPR029052">
    <property type="entry name" value="Metallo-depent_PP-like"/>
</dbReference>
<dbReference type="InterPro" id="IPR011152">
    <property type="entry name" value="Pesterase_MJ0912"/>
</dbReference>
<reference evidence="4" key="1">
    <citation type="submission" date="2019-05" db="EMBL/GenBank/DDBJ databases">
        <title>Flavobacterium profundi sp. nov., isolated from a deep-sea seamount.</title>
        <authorList>
            <person name="Zhang D.-C."/>
        </authorList>
    </citation>
    <scope>NUCLEOTIDE SEQUENCE [LARGE SCALE GENOMIC DNA]</scope>
    <source>
        <strain evidence="4">TP390</strain>
    </source>
</reference>
<dbReference type="PANTHER" id="PTHR42850">
    <property type="entry name" value="METALLOPHOSPHOESTERASE"/>
    <property type="match status" value="1"/>
</dbReference>
<dbReference type="RefSeq" id="WP_140996360.1">
    <property type="nucleotide sequence ID" value="NZ_VDCZ01000001.1"/>
</dbReference>
<comment type="similarity">
    <text evidence="1">Belongs to the metallophosphoesterase superfamily. YfcE family.</text>
</comment>
<dbReference type="GO" id="GO:0005737">
    <property type="term" value="C:cytoplasm"/>
    <property type="evidence" value="ECO:0007669"/>
    <property type="project" value="TreeGrafter"/>
</dbReference>
<dbReference type="InterPro" id="IPR024654">
    <property type="entry name" value="Calcineurin-like_PHP_lpxH"/>
</dbReference>
<dbReference type="AlphaFoldDB" id="A0A6I4IJX7"/>
<dbReference type="EMBL" id="WQLW01000001">
    <property type="protein sequence ID" value="MVO07972.1"/>
    <property type="molecule type" value="Genomic_DNA"/>
</dbReference>
<feature type="domain" description="Calcineurin-like phosphoesterase" evidence="2">
    <location>
        <begin position="24"/>
        <end position="214"/>
    </location>
</feature>
<name>A0A6I4IJX7_9FLAO</name>